<name>A0A3P8G9S1_9TREM</name>
<evidence type="ECO:0000313" key="2">
    <source>
        <dbReference type="Proteomes" id="UP000269396"/>
    </source>
</evidence>
<organism evidence="1 2">
    <name type="scientific">Schistosoma mattheei</name>
    <dbReference type="NCBI Taxonomy" id="31246"/>
    <lineage>
        <taxon>Eukaryota</taxon>
        <taxon>Metazoa</taxon>
        <taxon>Spiralia</taxon>
        <taxon>Lophotrochozoa</taxon>
        <taxon>Platyhelminthes</taxon>
        <taxon>Trematoda</taxon>
        <taxon>Digenea</taxon>
        <taxon>Strigeidida</taxon>
        <taxon>Schistosomatoidea</taxon>
        <taxon>Schistosomatidae</taxon>
        <taxon>Schistosoma</taxon>
    </lineage>
</organism>
<reference evidence="1 2" key="1">
    <citation type="submission" date="2018-11" db="EMBL/GenBank/DDBJ databases">
        <authorList>
            <consortium name="Pathogen Informatics"/>
        </authorList>
    </citation>
    <scope>NUCLEOTIDE SEQUENCE [LARGE SCALE GENOMIC DNA]</scope>
    <source>
        <strain>Denwood</strain>
        <strain evidence="2">Zambia</strain>
    </source>
</reference>
<accession>A0A3P8G9S1</accession>
<protein>
    <submittedName>
        <fullName evidence="1">Uncharacterized protein</fullName>
    </submittedName>
</protein>
<proteinExistence type="predicted"/>
<sequence length="76" mass="8016">MIVSSGTDSKARFHITSGSSCSDVLSLSDGTACSSLVYGGQIPLRSRCKATRISRLLPTLSKRSITSGKLILGTKR</sequence>
<evidence type="ECO:0000313" key="1">
    <source>
        <dbReference type="EMBL" id="VDP31183.1"/>
    </source>
</evidence>
<dbReference type="Proteomes" id="UP000269396">
    <property type="component" value="Unassembled WGS sequence"/>
</dbReference>
<keyword evidence="2" id="KW-1185">Reference proteome</keyword>
<gene>
    <name evidence="1" type="ORF">SMTD_LOCUS5940</name>
</gene>
<dbReference type="AlphaFoldDB" id="A0A3P8G9S1"/>
<dbReference type="EMBL" id="UZAL01027295">
    <property type="protein sequence ID" value="VDP31183.1"/>
    <property type="molecule type" value="Genomic_DNA"/>
</dbReference>